<dbReference type="Pfam" id="PF13968">
    <property type="entry name" value="DUF4220"/>
    <property type="match status" value="1"/>
</dbReference>
<feature type="transmembrane region" description="Helical" evidence="1">
    <location>
        <begin position="16"/>
        <end position="34"/>
    </location>
</feature>
<organism evidence="3 4">
    <name type="scientific">Acer negundo</name>
    <name type="common">Box elder</name>
    <dbReference type="NCBI Taxonomy" id="4023"/>
    <lineage>
        <taxon>Eukaryota</taxon>
        <taxon>Viridiplantae</taxon>
        <taxon>Streptophyta</taxon>
        <taxon>Embryophyta</taxon>
        <taxon>Tracheophyta</taxon>
        <taxon>Spermatophyta</taxon>
        <taxon>Magnoliopsida</taxon>
        <taxon>eudicotyledons</taxon>
        <taxon>Gunneridae</taxon>
        <taxon>Pentapetalae</taxon>
        <taxon>rosids</taxon>
        <taxon>malvids</taxon>
        <taxon>Sapindales</taxon>
        <taxon>Sapindaceae</taxon>
        <taxon>Hippocastanoideae</taxon>
        <taxon>Acereae</taxon>
        <taxon>Acer</taxon>
    </lineage>
</organism>
<evidence type="ECO:0000256" key="1">
    <source>
        <dbReference type="SAM" id="Phobius"/>
    </source>
</evidence>
<feature type="transmembrane region" description="Helical" evidence="1">
    <location>
        <begin position="90"/>
        <end position="111"/>
    </location>
</feature>
<gene>
    <name evidence="3" type="ORF">LWI28_027450</name>
</gene>
<comment type="caution">
    <text evidence="3">The sequence shown here is derived from an EMBL/GenBank/DDBJ whole genome shotgun (WGS) entry which is preliminary data.</text>
</comment>
<accession>A0AAD5NT68</accession>
<evidence type="ECO:0000313" key="4">
    <source>
        <dbReference type="Proteomes" id="UP001064489"/>
    </source>
</evidence>
<dbReference type="InterPro" id="IPR025315">
    <property type="entry name" value="DUF4220"/>
</dbReference>
<keyword evidence="1" id="KW-1133">Transmembrane helix</keyword>
<proteinExistence type="predicted"/>
<feature type="domain" description="DUF4220" evidence="2">
    <location>
        <begin position="52"/>
        <end position="100"/>
    </location>
</feature>
<feature type="transmembrane region" description="Helical" evidence="1">
    <location>
        <begin position="46"/>
        <end position="70"/>
    </location>
</feature>
<keyword evidence="1" id="KW-0472">Membrane</keyword>
<reference evidence="3" key="2">
    <citation type="submission" date="2023-02" db="EMBL/GenBank/DDBJ databases">
        <authorList>
            <person name="Swenson N.G."/>
            <person name="Wegrzyn J.L."/>
            <person name="Mcevoy S.L."/>
        </authorList>
    </citation>
    <scope>NUCLEOTIDE SEQUENCE</scope>
    <source>
        <strain evidence="3">91603</strain>
        <tissue evidence="3">Leaf</tissue>
    </source>
</reference>
<dbReference type="EMBL" id="JAJSOW010000102">
    <property type="protein sequence ID" value="KAI9178513.1"/>
    <property type="molecule type" value="Genomic_DNA"/>
</dbReference>
<evidence type="ECO:0000313" key="3">
    <source>
        <dbReference type="EMBL" id="KAI9178513.1"/>
    </source>
</evidence>
<evidence type="ECO:0000259" key="2">
    <source>
        <dbReference type="Pfam" id="PF13968"/>
    </source>
</evidence>
<sequence length="223" mass="25186">MTNPIPENWKKLWDKWNIRGVIMFSLSLQTLLILMAPLRKGTANKLIILLIWSAYLLADWAANFAVGLISNSQGDHLRDHDHLREDSDLLAFWAPFLLLLWVVLTLSLPLLSKTTNSGLGTCSVSASKLLLLSMSSFNHFPKTVSQSQLDSCFLLVLSSILSALVLCKHQFEVKIQVVDRHTWLHVYSNSSFSINLNTLQILQRSCLCLEAFALAFEKSHNHI</sequence>
<dbReference type="Proteomes" id="UP001064489">
    <property type="component" value="Chromosome 5"/>
</dbReference>
<keyword evidence="1" id="KW-0812">Transmembrane</keyword>
<name>A0AAD5NT68_ACENE</name>
<keyword evidence="4" id="KW-1185">Reference proteome</keyword>
<reference evidence="3" key="1">
    <citation type="journal article" date="2022" name="Plant J.">
        <title>Strategies of tolerance reflected in two North American maple genomes.</title>
        <authorList>
            <person name="McEvoy S.L."/>
            <person name="Sezen U.U."/>
            <person name="Trouern-Trend A."/>
            <person name="McMahon S.M."/>
            <person name="Schaberg P.G."/>
            <person name="Yang J."/>
            <person name="Wegrzyn J.L."/>
            <person name="Swenson N.G."/>
        </authorList>
    </citation>
    <scope>NUCLEOTIDE SEQUENCE</scope>
    <source>
        <strain evidence="3">91603</strain>
    </source>
</reference>
<dbReference type="AlphaFoldDB" id="A0AAD5NT68"/>
<protein>
    <recommendedName>
        <fullName evidence="2">DUF4220 domain-containing protein</fullName>
    </recommendedName>
</protein>
<dbReference type="PANTHER" id="PTHR31325">
    <property type="entry name" value="OS01G0798800 PROTEIN-RELATED"/>
    <property type="match status" value="1"/>
</dbReference>